<evidence type="ECO:0000259" key="6">
    <source>
        <dbReference type="PROSITE" id="PS50157"/>
    </source>
</evidence>
<evidence type="ECO:0000256" key="3">
    <source>
        <dbReference type="ARBA" id="ARBA00022771"/>
    </source>
</evidence>
<keyword evidence="8" id="KW-1185">Reference proteome</keyword>
<protein>
    <submittedName>
        <fullName evidence="7">Gastrula zinc finger protein XlCGF8.2DB-like protein</fullName>
    </submittedName>
</protein>
<dbReference type="AlphaFoldDB" id="A0A443S4R5"/>
<keyword evidence="3 5" id="KW-0863">Zinc-finger</keyword>
<reference evidence="7 8" key="1">
    <citation type="journal article" date="2018" name="Gigascience">
        <title>Genomes of trombidid mites reveal novel predicted allergens and laterally-transferred genes associated with secondary metabolism.</title>
        <authorList>
            <person name="Dong X."/>
            <person name="Chaisiri K."/>
            <person name="Xia D."/>
            <person name="Armstrong S.D."/>
            <person name="Fang Y."/>
            <person name="Donnelly M.J."/>
            <person name="Kadowaki T."/>
            <person name="McGarry J.W."/>
            <person name="Darby A.C."/>
            <person name="Makepeace B.L."/>
        </authorList>
    </citation>
    <scope>NUCLEOTIDE SEQUENCE [LARGE SCALE GENOMIC DNA]</scope>
    <source>
        <strain evidence="7">UoL-UT</strain>
    </source>
</reference>
<dbReference type="InterPro" id="IPR036236">
    <property type="entry name" value="Znf_C2H2_sf"/>
</dbReference>
<dbReference type="EMBL" id="NCKV01008558">
    <property type="protein sequence ID" value="RWS22520.1"/>
    <property type="molecule type" value="Genomic_DNA"/>
</dbReference>
<dbReference type="PROSITE" id="PS50157">
    <property type="entry name" value="ZINC_FINGER_C2H2_2"/>
    <property type="match status" value="2"/>
</dbReference>
<dbReference type="STRING" id="299467.A0A443S4R5"/>
<dbReference type="OrthoDB" id="8922241at2759"/>
<evidence type="ECO:0000313" key="7">
    <source>
        <dbReference type="EMBL" id="RWS22520.1"/>
    </source>
</evidence>
<dbReference type="Proteomes" id="UP000288716">
    <property type="component" value="Unassembled WGS sequence"/>
</dbReference>
<evidence type="ECO:0000256" key="2">
    <source>
        <dbReference type="ARBA" id="ARBA00022737"/>
    </source>
</evidence>
<feature type="domain" description="C2H2-type" evidence="6">
    <location>
        <begin position="248"/>
        <end position="276"/>
    </location>
</feature>
<dbReference type="PANTHER" id="PTHR24409">
    <property type="entry name" value="ZINC FINGER PROTEIN 142"/>
    <property type="match status" value="1"/>
</dbReference>
<keyword evidence="1" id="KW-0479">Metal-binding</keyword>
<dbReference type="PROSITE" id="PS00028">
    <property type="entry name" value="ZINC_FINGER_C2H2_1"/>
    <property type="match status" value="2"/>
</dbReference>
<organism evidence="7 8">
    <name type="scientific">Leptotrombidium deliense</name>
    <dbReference type="NCBI Taxonomy" id="299467"/>
    <lineage>
        <taxon>Eukaryota</taxon>
        <taxon>Metazoa</taxon>
        <taxon>Ecdysozoa</taxon>
        <taxon>Arthropoda</taxon>
        <taxon>Chelicerata</taxon>
        <taxon>Arachnida</taxon>
        <taxon>Acari</taxon>
        <taxon>Acariformes</taxon>
        <taxon>Trombidiformes</taxon>
        <taxon>Prostigmata</taxon>
        <taxon>Anystina</taxon>
        <taxon>Parasitengona</taxon>
        <taxon>Trombiculoidea</taxon>
        <taxon>Trombiculidae</taxon>
        <taxon>Leptotrombidium</taxon>
    </lineage>
</organism>
<sequence>MKTKNAENHEKRMNRMKKAMEFKCEFNEKLDEELENLYQQIEGEKEEEIKEDDEDEDNNENCLPNFDENCRVSTVSVVEPFNQKLDSESEVEISTKNNRVLRELKKKKKFTSLVPKKREIRYEDDVVCKYCNKAYSSTYIKHHIHRVHFKVKRFSCSSCKESFMDKFEVRMHFIRHHVKEKHLIDSNKYYITKKVNLKRKIDEWKLNGNSVSSGENQELEKRKYTCQECDDFPNFTLFRDHVMEHGNFKCQMCTNIFLSFSSLRKHLYDVHFNLKPFIKLQRIEI</sequence>
<dbReference type="SUPFAM" id="SSF57667">
    <property type="entry name" value="beta-beta-alpha zinc fingers"/>
    <property type="match status" value="1"/>
</dbReference>
<keyword evidence="4" id="KW-0862">Zinc</keyword>
<dbReference type="SMART" id="SM00355">
    <property type="entry name" value="ZnF_C2H2"/>
    <property type="match status" value="4"/>
</dbReference>
<dbReference type="GO" id="GO:0008270">
    <property type="term" value="F:zinc ion binding"/>
    <property type="evidence" value="ECO:0007669"/>
    <property type="project" value="UniProtKB-KW"/>
</dbReference>
<comment type="caution">
    <text evidence="7">The sequence shown here is derived from an EMBL/GenBank/DDBJ whole genome shotgun (WGS) entry which is preliminary data.</text>
</comment>
<name>A0A443S4R5_9ACAR</name>
<evidence type="ECO:0000256" key="4">
    <source>
        <dbReference type="ARBA" id="ARBA00022833"/>
    </source>
</evidence>
<proteinExistence type="predicted"/>
<dbReference type="VEuPathDB" id="VectorBase:LDEU009520"/>
<feature type="domain" description="C2H2-type" evidence="6">
    <location>
        <begin position="154"/>
        <end position="182"/>
    </location>
</feature>
<gene>
    <name evidence="7" type="ORF">B4U80_13543</name>
</gene>
<evidence type="ECO:0000313" key="8">
    <source>
        <dbReference type="Proteomes" id="UP000288716"/>
    </source>
</evidence>
<evidence type="ECO:0000256" key="5">
    <source>
        <dbReference type="PROSITE-ProRule" id="PRU00042"/>
    </source>
</evidence>
<evidence type="ECO:0000256" key="1">
    <source>
        <dbReference type="ARBA" id="ARBA00022723"/>
    </source>
</evidence>
<dbReference type="Gene3D" id="3.30.160.60">
    <property type="entry name" value="Classic Zinc Finger"/>
    <property type="match status" value="2"/>
</dbReference>
<accession>A0A443S4R5</accession>
<keyword evidence="2" id="KW-0677">Repeat</keyword>
<dbReference type="InterPro" id="IPR013087">
    <property type="entry name" value="Znf_C2H2_type"/>
</dbReference>